<dbReference type="STRING" id="215250.A0A316YT61"/>
<dbReference type="InParanoid" id="A0A316YT61"/>
<dbReference type="PANTHER" id="PTHR42695">
    <property type="entry name" value="GLUTAMINE AMIDOTRANSFERASE YLR126C-RELATED"/>
    <property type="match status" value="1"/>
</dbReference>
<dbReference type="InterPro" id="IPR017926">
    <property type="entry name" value="GATASE"/>
</dbReference>
<dbReference type="RefSeq" id="XP_025379619.1">
    <property type="nucleotide sequence ID" value="XM_025523234.1"/>
</dbReference>
<dbReference type="GO" id="GO:0005829">
    <property type="term" value="C:cytosol"/>
    <property type="evidence" value="ECO:0007669"/>
    <property type="project" value="TreeGrafter"/>
</dbReference>
<proteinExistence type="predicted"/>
<dbReference type="EMBL" id="KZ819635">
    <property type="protein sequence ID" value="PWN92421.1"/>
    <property type="molecule type" value="Genomic_DNA"/>
</dbReference>
<dbReference type="SUPFAM" id="SSF52317">
    <property type="entry name" value="Class I glutamine amidotransferase-like"/>
    <property type="match status" value="1"/>
</dbReference>
<dbReference type="PANTHER" id="PTHR42695:SF5">
    <property type="entry name" value="GLUTAMINE AMIDOTRANSFERASE YLR126C-RELATED"/>
    <property type="match status" value="1"/>
</dbReference>
<dbReference type="Proteomes" id="UP000245768">
    <property type="component" value="Unassembled WGS sequence"/>
</dbReference>
<dbReference type="InterPro" id="IPR029062">
    <property type="entry name" value="Class_I_gatase-like"/>
</dbReference>
<reference evidence="2 3" key="1">
    <citation type="journal article" date="2018" name="Mol. Biol. Evol.">
        <title>Broad Genomic Sampling Reveals a Smut Pathogenic Ancestry of the Fungal Clade Ustilaginomycotina.</title>
        <authorList>
            <person name="Kijpornyongpan T."/>
            <person name="Mondo S.J."/>
            <person name="Barry K."/>
            <person name="Sandor L."/>
            <person name="Lee J."/>
            <person name="Lipzen A."/>
            <person name="Pangilinan J."/>
            <person name="LaButti K."/>
            <person name="Hainaut M."/>
            <person name="Henrissat B."/>
            <person name="Grigoriev I.V."/>
            <person name="Spatafora J.W."/>
            <person name="Aime M.C."/>
        </authorList>
    </citation>
    <scope>NUCLEOTIDE SEQUENCE [LARGE SCALE GENOMIC DNA]</scope>
    <source>
        <strain evidence="2 3">MCA 4198</strain>
    </source>
</reference>
<dbReference type="GO" id="GO:0016740">
    <property type="term" value="F:transferase activity"/>
    <property type="evidence" value="ECO:0007669"/>
    <property type="project" value="UniProtKB-KW"/>
</dbReference>
<dbReference type="CDD" id="cd01741">
    <property type="entry name" value="GATase1_1"/>
    <property type="match status" value="1"/>
</dbReference>
<accession>A0A316YT61</accession>
<feature type="domain" description="Glutamine amidotransferase" evidence="1">
    <location>
        <begin position="80"/>
        <end position="199"/>
    </location>
</feature>
<evidence type="ECO:0000313" key="3">
    <source>
        <dbReference type="Proteomes" id="UP000245768"/>
    </source>
</evidence>
<protein>
    <submittedName>
        <fullName evidence="2">Class I glutamine amidotransferase-like protein</fullName>
    </submittedName>
</protein>
<gene>
    <name evidence="2" type="ORF">FA10DRAFT_274833</name>
</gene>
<dbReference type="FunCoup" id="A0A316YT61">
    <property type="interactions" value="206"/>
</dbReference>
<dbReference type="OrthoDB" id="92161at2759"/>
<keyword evidence="2" id="KW-0808">Transferase</keyword>
<dbReference type="GeneID" id="37045150"/>
<keyword evidence="2" id="KW-0315">Glutamine amidotransferase</keyword>
<sequence length="311" mass="34375">MVERKTRTVSIALLVADTPPPNVVDKRGRYPQIYNAWLQKSLASIPRHGWMDKIEVELTPFDVVNEGKFPDEGMLRDGLFDAIMVTGSASSAYLDLPWANRLAEYIANVKENHPLVRIIGICYGHQIVARALGAHVELNEKGGWEVGSYECDLTEEGREMLGYGEEEAVLRIQECHRDHVTEVPRGCELLASTTKSPIQGFALRYPTEAPPLPSTAGTSEYTAFDISDFGTDSSGPMPARSAQVMTLQGHPEFDEEIVTALIFAKTEMGVVTDDFKDEALERARKPHDGTRIGAAFLAMLGVEPRKTDVEL</sequence>
<evidence type="ECO:0000259" key="1">
    <source>
        <dbReference type="Pfam" id="PF00117"/>
    </source>
</evidence>
<dbReference type="Gene3D" id="3.40.50.880">
    <property type="match status" value="1"/>
</dbReference>
<evidence type="ECO:0000313" key="2">
    <source>
        <dbReference type="EMBL" id="PWN92421.1"/>
    </source>
</evidence>
<organism evidence="2 3">
    <name type="scientific">Acaromyces ingoldii</name>
    <dbReference type="NCBI Taxonomy" id="215250"/>
    <lineage>
        <taxon>Eukaryota</taxon>
        <taxon>Fungi</taxon>
        <taxon>Dikarya</taxon>
        <taxon>Basidiomycota</taxon>
        <taxon>Ustilaginomycotina</taxon>
        <taxon>Exobasidiomycetes</taxon>
        <taxon>Exobasidiales</taxon>
        <taxon>Cryptobasidiaceae</taxon>
        <taxon>Acaromyces</taxon>
    </lineage>
</organism>
<dbReference type="AlphaFoldDB" id="A0A316YT61"/>
<name>A0A316YT61_9BASI</name>
<keyword evidence="3" id="KW-1185">Reference proteome</keyword>
<dbReference type="Pfam" id="PF00117">
    <property type="entry name" value="GATase"/>
    <property type="match status" value="1"/>
</dbReference>
<dbReference type="InterPro" id="IPR044992">
    <property type="entry name" value="ChyE-like"/>
</dbReference>
<dbReference type="GO" id="GO:0005634">
    <property type="term" value="C:nucleus"/>
    <property type="evidence" value="ECO:0007669"/>
    <property type="project" value="TreeGrafter"/>
</dbReference>